<accession>A0A926NUC0</accession>
<protein>
    <recommendedName>
        <fullName evidence="4">LTXXQ motif family protein</fullName>
    </recommendedName>
</protein>
<evidence type="ECO:0008006" key="4">
    <source>
        <dbReference type="Google" id="ProtNLM"/>
    </source>
</evidence>
<feature type="signal peptide" evidence="1">
    <location>
        <begin position="1"/>
        <end position="20"/>
    </location>
</feature>
<reference evidence="2" key="1">
    <citation type="submission" date="2020-09" db="EMBL/GenBank/DDBJ databases">
        <title>Novel species of Mucilaginibacter isolated from a glacier on the Tibetan Plateau.</title>
        <authorList>
            <person name="Liu Q."/>
            <person name="Xin Y.-H."/>
        </authorList>
    </citation>
    <scope>NUCLEOTIDE SEQUENCE</scope>
    <source>
        <strain evidence="2">ZB1P21</strain>
    </source>
</reference>
<proteinExistence type="predicted"/>
<keyword evidence="1" id="KW-0732">Signal</keyword>
<evidence type="ECO:0000313" key="2">
    <source>
        <dbReference type="EMBL" id="MBD1391894.1"/>
    </source>
</evidence>
<dbReference type="EMBL" id="JACWMX010000001">
    <property type="protein sequence ID" value="MBD1391894.1"/>
    <property type="molecule type" value="Genomic_DNA"/>
</dbReference>
<comment type="caution">
    <text evidence="2">The sequence shown here is derived from an EMBL/GenBank/DDBJ whole genome shotgun (WGS) entry which is preliminary data.</text>
</comment>
<dbReference type="RefSeq" id="WP_191160267.1">
    <property type="nucleotide sequence ID" value="NZ_JACWMX010000001.1"/>
</dbReference>
<name>A0A926NUC0_9SPHI</name>
<keyword evidence="3" id="KW-1185">Reference proteome</keyword>
<organism evidence="2 3">
    <name type="scientific">Mucilaginibacter glaciei</name>
    <dbReference type="NCBI Taxonomy" id="2772109"/>
    <lineage>
        <taxon>Bacteria</taxon>
        <taxon>Pseudomonadati</taxon>
        <taxon>Bacteroidota</taxon>
        <taxon>Sphingobacteriia</taxon>
        <taxon>Sphingobacteriales</taxon>
        <taxon>Sphingobacteriaceae</taxon>
        <taxon>Mucilaginibacter</taxon>
    </lineage>
</organism>
<gene>
    <name evidence="2" type="ORF">IDJ76_02160</name>
</gene>
<dbReference type="AlphaFoldDB" id="A0A926NUC0"/>
<sequence>MKKLMLICLFLTGITAASIAQTLSPGAKSKELQKDLKLTNAQTAKVEAIFTGASKKLDSLKTATKGNSLAFEKSVPVLRKSTDAKIKAVLTPAQAASYDKVMKSKIAQNKNGWGWAQ</sequence>
<dbReference type="Proteomes" id="UP000619078">
    <property type="component" value="Unassembled WGS sequence"/>
</dbReference>
<feature type="chain" id="PRO_5038126199" description="LTXXQ motif family protein" evidence="1">
    <location>
        <begin position="21"/>
        <end position="117"/>
    </location>
</feature>
<evidence type="ECO:0000256" key="1">
    <source>
        <dbReference type="SAM" id="SignalP"/>
    </source>
</evidence>
<evidence type="ECO:0000313" key="3">
    <source>
        <dbReference type="Proteomes" id="UP000619078"/>
    </source>
</evidence>